<dbReference type="RefSeq" id="WP_274457292.1">
    <property type="nucleotide sequence ID" value="NZ_CP067097.1"/>
</dbReference>
<reference evidence="2 3" key="1">
    <citation type="submission" date="2023-07" db="EMBL/GenBank/DDBJ databases">
        <title>Genomic Encyclopedia of Type Strains, Phase IV (KMG-IV): sequencing the most valuable type-strain genomes for metagenomic binning, comparative biology and taxonomic classification.</title>
        <authorList>
            <person name="Goeker M."/>
        </authorList>
    </citation>
    <scope>NUCLEOTIDE SEQUENCE [LARGE SCALE GENOMIC DNA]</scope>
    <source>
        <strain evidence="2 3">DSM 4006</strain>
    </source>
</reference>
<dbReference type="InterPro" id="IPR017946">
    <property type="entry name" value="PLC-like_Pdiesterase_TIM-brl"/>
</dbReference>
<dbReference type="Proteomes" id="UP001232973">
    <property type="component" value="Unassembled WGS sequence"/>
</dbReference>
<evidence type="ECO:0000259" key="1">
    <source>
        <dbReference type="PROSITE" id="PS51704"/>
    </source>
</evidence>
<dbReference type="PANTHER" id="PTHR46211:SF14">
    <property type="entry name" value="GLYCEROPHOSPHODIESTER PHOSPHODIESTERASE"/>
    <property type="match status" value="1"/>
</dbReference>
<sequence>MSSVKILGHRGFSSKYPENTRIAFRKALELPIDGIELDVHLTEDGVPVVIHDATVNRTTDGEGLVSRLRSDQISLLNAANAYPELGRQEVPSLQDVLDDAYQCKPHVCCNIEIKVDDGNWEALVDATAAVVRNHPLASQVVFSSFHHESIAYLKQRYPQLTVGLLFGGDTTDAWNVARQVGAYSVHLNARYTTAEHIAACHASDLRVAVWTVDAAPDLERFIRLNTDYLITNVPDTAQRIRDSILSPV</sequence>
<dbReference type="SUPFAM" id="SSF51695">
    <property type="entry name" value="PLC-like phosphodiesterases"/>
    <property type="match status" value="1"/>
</dbReference>
<accession>A0ABT9XHN1</accession>
<dbReference type="GO" id="GO:0008889">
    <property type="term" value="F:glycerophosphodiester phosphodiesterase activity"/>
    <property type="evidence" value="ECO:0007669"/>
    <property type="project" value="UniProtKB-EC"/>
</dbReference>
<keyword evidence="3" id="KW-1185">Reference proteome</keyword>
<name>A0ABT9XHN1_9BACL</name>
<dbReference type="EC" id="3.1.4.46" evidence="2"/>
<dbReference type="PANTHER" id="PTHR46211">
    <property type="entry name" value="GLYCEROPHOSPHORYL DIESTER PHOSPHODIESTERASE"/>
    <property type="match status" value="1"/>
</dbReference>
<dbReference type="PROSITE" id="PS51704">
    <property type="entry name" value="GP_PDE"/>
    <property type="match status" value="1"/>
</dbReference>
<dbReference type="Gene3D" id="3.20.20.190">
    <property type="entry name" value="Phosphatidylinositol (PI) phosphodiesterase"/>
    <property type="match status" value="1"/>
</dbReference>
<organism evidence="2 3">
    <name type="scientific">Alicyclobacillus cycloheptanicus</name>
    <dbReference type="NCBI Taxonomy" id="1457"/>
    <lineage>
        <taxon>Bacteria</taxon>
        <taxon>Bacillati</taxon>
        <taxon>Bacillota</taxon>
        <taxon>Bacilli</taxon>
        <taxon>Bacillales</taxon>
        <taxon>Alicyclobacillaceae</taxon>
        <taxon>Alicyclobacillus</taxon>
    </lineage>
</organism>
<dbReference type="Pfam" id="PF03009">
    <property type="entry name" value="GDPD"/>
    <property type="match status" value="1"/>
</dbReference>
<gene>
    <name evidence="2" type="ORF">J2S03_001666</name>
</gene>
<comment type="caution">
    <text evidence="2">The sequence shown here is derived from an EMBL/GenBank/DDBJ whole genome shotgun (WGS) entry which is preliminary data.</text>
</comment>
<dbReference type="InterPro" id="IPR030395">
    <property type="entry name" value="GP_PDE_dom"/>
</dbReference>
<evidence type="ECO:0000313" key="3">
    <source>
        <dbReference type="Proteomes" id="UP001232973"/>
    </source>
</evidence>
<feature type="domain" description="GP-PDE" evidence="1">
    <location>
        <begin position="4"/>
        <end position="241"/>
    </location>
</feature>
<proteinExistence type="predicted"/>
<keyword evidence="2" id="KW-0378">Hydrolase</keyword>
<evidence type="ECO:0000313" key="2">
    <source>
        <dbReference type="EMBL" id="MDQ0189819.1"/>
    </source>
</evidence>
<protein>
    <submittedName>
        <fullName evidence="2">Glycerophosphoryl diester phosphodiesterase</fullName>
        <ecNumber evidence="2">3.1.4.46</ecNumber>
    </submittedName>
</protein>
<dbReference type="EMBL" id="JAUSTP010000011">
    <property type="protein sequence ID" value="MDQ0189819.1"/>
    <property type="molecule type" value="Genomic_DNA"/>
</dbReference>